<gene>
    <name evidence="1" type="ORF">Aca07nite_63940</name>
</gene>
<evidence type="ECO:0000313" key="1">
    <source>
        <dbReference type="EMBL" id="GID49119.1"/>
    </source>
</evidence>
<accession>A0ABQ3WS98</accession>
<evidence type="ECO:0008006" key="2">
    <source>
        <dbReference type="Google" id="ProtNLM"/>
    </source>
</evidence>
<organism evidence="1">
    <name type="scientific">Actinoplanes campanulatus</name>
    <dbReference type="NCBI Taxonomy" id="113559"/>
    <lineage>
        <taxon>Bacteria</taxon>
        <taxon>Bacillati</taxon>
        <taxon>Actinomycetota</taxon>
        <taxon>Actinomycetes</taxon>
        <taxon>Micromonosporales</taxon>
        <taxon>Micromonosporaceae</taxon>
        <taxon>Actinoplanes</taxon>
    </lineage>
</organism>
<protein>
    <recommendedName>
        <fullName evidence="2">TrkA domain protein</fullName>
    </recommendedName>
</protein>
<comment type="caution">
    <text evidence="1">The sequence shown here is derived from an EMBL/GenBank/DDBJ whole genome shotgun (WGS) entry which is preliminary data.</text>
</comment>
<sequence>MIGMDDPAEGPVTAVRVEWTGARYRIHLVRGAGGMSVVDGGAKPGEVMAGLLALGVPAGEAEHCVREVEPGYRA</sequence>
<name>A0ABQ3WS98_9ACTN</name>
<dbReference type="EMBL" id="BOMF01000119">
    <property type="protein sequence ID" value="GID49119.1"/>
    <property type="molecule type" value="Genomic_DNA"/>
</dbReference>
<reference evidence="1" key="1">
    <citation type="submission" date="2021-01" db="EMBL/GenBank/DDBJ databases">
        <title>Whole genome shotgun sequence of Actinoplanes capillaceus NBRC 16408.</title>
        <authorList>
            <person name="Komaki H."/>
            <person name="Tamura T."/>
        </authorList>
    </citation>
    <scope>NUCLEOTIDE SEQUENCE [LARGE SCALE GENOMIC DNA]</scope>
    <source>
        <strain evidence="1">NBRC 16408</strain>
    </source>
</reference>
<proteinExistence type="predicted"/>